<sequence length="250" mass="28726">MKVFGTNNLRKYYVYVGGIRRFFESNIPRDVLASRNSARTKLLVTHQNIGNLEKKSKSETSVDSNNFESNTELNLKDCLHDAKRVIEGYWTNNLRKYYVYYNKVKVFGTNNLRKYYVYVGGIRRFFESNIPRDVLASRNSARTKLLVTHQNIGNLEKKSKSETSVDSNNFESNTELNLKDCLHDAKRVRIDKSLNKDLVSPEHPNESNELVGYNTEEGGFTKINKNGEKVSRGKGKGPVERSLRSRNVCV</sequence>
<accession>A0A397IYI6</accession>
<keyword evidence="3" id="KW-1185">Reference proteome</keyword>
<reference evidence="2 3" key="1">
    <citation type="submission" date="2018-08" db="EMBL/GenBank/DDBJ databases">
        <title>Genome and evolution of the arbuscular mycorrhizal fungus Diversispora epigaea (formerly Glomus versiforme) and its bacterial endosymbionts.</title>
        <authorList>
            <person name="Sun X."/>
            <person name="Fei Z."/>
            <person name="Harrison M."/>
        </authorList>
    </citation>
    <scope>NUCLEOTIDE SEQUENCE [LARGE SCALE GENOMIC DNA]</scope>
    <source>
        <strain evidence="2 3">IT104</strain>
    </source>
</reference>
<dbReference type="AlphaFoldDB" id="A0A397IYI6"/>
<evidence type="ECO:0000313" key="3">
    <source>
        <dbReference type="Proteomes" id="UP000266861"/>
    </source>
</evidence>
<evidence type="ECO:0000313" key="2">
    <source>
        <dbReference type="EMBL" id="RHZ78164.1"/>
    </source>
</evidence>
<dbReference type="Proteomes" id="UP000266861">
    <property type="component" value="Unassembled WGS sequence"/>
</dbReference>
<gene>
    <name evidence="2" type="ORF">Glove_167g9</name>
</gene>
<organism evidence="2 3">
    <name type="scientific">Diversispora epigaea</name>
    <dbReference type="NCBI Taxonomy" id="1348612"/>
    <lineage>
        <taxon>Eukaryota</taxon>
        <taxon>Fungi</taxon>
        <taxon>Fungi incertae sedis</taxon>
        <taxon>Mucoromycota</taxon>
        <taxon>Glomeromycotina</taxon>
        <taxon>Glomeromycetes</taxon>
        <taxon>Diversisporales</taxon>
        <taxon>Diversisporaceae</taxon>
        <taxon>Diversispora</taxon>
    </lineage>
</organism>
<name>A0A397IYI6_9GLOM</name>
<feature type="compositionally biased region" description="Basic and acidic residues" evidence="1">
    <location>
        <begin position="225"/>
        <end position="243"/>
    </location>
</feature>
<feature type="region of interest" description="Disordered" evidence="1">
    <location>
        <begin position="222"/>
        <end position="250"/>
    </location>
</feature>
<dbReference type="OrthoDB" id="10545442at2759"/>
<evidence type="ECO:0000256" key="1">
    <source>
        <dbReference type="SAM" id="MobiDB-lite"/>
    </source>
</evidence>
<protein>
    <submittedName>
        <fullName evidence="2">Uncharacterized protein</fullName>
    </submittedName>
</protein>
<dbReference type="EMBL" id="PQFF01000157">
    <property type="protein sequence ID" value="RHZ78164.1"/>
    <property type="molecule type" value="Genomic_DNA"/>
</dbReference>
<comment type="caution">
    <text evidence="2">The sequence shown here is derived from an EMBL/GenBank/DDBJ whole genome shotgun (WGS) entry which is preliminary data.</text>
</comment>
<proteinExistence type="predicted"/>